<accession>A0AAN9RUH7</accession>
<keyword evidence="1" id="KW-0472">Membrane</keyword>
<keyword evidence="3" id="KW-1185">Reference proteome</keyword>
<gene>
    <name evidence="2" type="ORF">VNO78_28889</name>
</gene>
<evidence type="ECO:0000256" key="1">
    <source>
        <dbReference type="SAM" id="Phobius"/>
    </source>
</evidence>
<feature type="transmembrane region" description="Helical" evidence="1">
    <location>
        <begin position="60"/>
        <end position="92"/>
    </location>
</feature>
<name>A0AAN9RUH7_PSOTE</name>
<protein>
    <submittedName>
        <fullName evidence="2">Uncharacterized protein</fullName>
    </submittedName>
</protein>
<keyword evidence="1" id="KW-1133">Transmembrane helix</keyword>
<dbReference type="EMBL" id="JAYMYS010000008">
    <property type="protein sequence ID" value="KAK7383216.1"/>
    <property type="molecule type" value="Genomic_DNA"/>
</dbReference>
<comment type="caution">
    <text evidence="2">The sequence shown here is derived from an EMBL/GenBank/DDBJ whole genome shotgun (WGS) entry which is preliminary data.</text>
</comment>
<evidence type="ECO:0000313" key="3">
    <source>
        <dbReference type="Proteomes" id="UP001386955"/>
    </source>
</evidence>
<organism evidence="2 3">
    <name type="scientific">Psophocarpus tetragonolobus</name>
    <name type="common">Winged bean</name>
    <name type="synonym">Dolichos tetragonolobus</name>
    <dbReference type="NCBI Taxonomy" id="3891"/>
    <lineage>
        <taxon>Eukaryota</taxon>
        <taxon>Viridiplantae</taxon>
        <taxon>Streptophyta</taxon>
        <taxon>Embryophyta</taxon>
        <taxon>Tracheophyta</taxon>
        <taxon>Spermatophyta</taxon>
        <taxon>Magnoliopsida</taxon>
        <taxon>eudicotyledons</taxon>
        <taxon>Gunneridae</taxon>
        <taxon>Pentapetalae</taxon>
        <taxon>rosids</taxon>
        <taxon>fabids</taxon>
        <taxon>Fabales</taxon>
        <taxon>Fabaceae</taxon>
        <taxon>Papilionoideae</taxon>
        <taxon>50 kb inversion clade</taxon>
        <taxon>NPAAA clade</taxon>
        <taxon>indigoferoid/millettioid clade</taxon>
        <taxon>Phaseoleae</taxon>
        <taxon>Psophocarpus</taxon>
    </lineage>
</organism>
<dbReference type="AlphaFoldDB" id="A0AAN9RUH7"/>
<sequence length="98" mass="12022">MYSTNQNKQKSRGTKLTLIDYYSKRVKDMGGMKRWFFKSLRNESWRKMKLFRSSFKWKKLYWPLCFVDYLMFKIMSAFDTVVLVFMLSFFYLCCGCTF</sequence>
<proteinExistence type="predicted"/>
<keyword evidence="1" id="KW-0812">Transmembrane</keyword>
<dbReference type="Proteomes" id="UP001386955">
    <property type="component" value="Unassembled WGS sequence"/>
</dbReference>
<reference evidence="2 3" key="1">
    <citation type="submission" date="2024-01" db="EMBL/GenBank/DDBJ databases">
        <title>The genomes of 5 underutilized Papilionoideae crops provide insights into root nodulation and disease resistanc.</title>
        <authorList>
            <person name="Jiang F."/>
        </authorList>
    </citation>
    <scope>NUCLEOTIDE SEQUENCE [LARGE SCALE GENOMIC DNA]</scope>
    <source>
        <strain evidence="2">DUOXIRENSHENG_FW03</strain>
        <tissue evidence="2">Leaves</tissue>
    </source>
</reference>
<dbReference type="PANTHER" id="PTHR33726">
    <property type="entry name" value="TRANSMEMBRANE PROTEIN"/>
    <property type="match status" value="1"/>
</dbReference>
<dbReference type="PANTHER" id="PTHR33726:SF18">
    <property type="entry name" value="PROTEIN, PUTATIVE-RELATED"/>
    <property type="match status" value="1"/>
</dbReference>
<evidence type="ECO:0000313" key="2">
    <source>
        <dbReference type="EMBL" id="KAK7383216.1"/>
    </source>
</evidence>